<evidence type="ECO:0000313" key="9">
    <source>
        <dbReference type="EMBL" id="MBD2860642.1"/>
    </source>
</evidence>
<feature type="transmembrane region" description="Helical" evidence="7">
    <location>
        <begin position="7"/>
        <end position="27"/>
    </location>
</feature>
<feature type="transmembrane region" description="Helical" evidence="7">
    <location>
        <begin position="128"/>
        <end position="146"/>
    </location>
</feature>
<dbReference type="SUPFAM" id="SSF103481">
    <property type="entry name" value="Multidrug resistance efflux transporter EmrE"/>
    <property type="match status" value="2"/>
</dbReference>
<name>A0A927GY43_9BACL</name>
<accession>A0A927GY43</accession>
<dbReference type="InterPro" id="IPR037185">
    <property type="entry name" value="EmrE-like"/>
</dbReference>
<comment type="similarity">
    <text evidence="2">Belongs to the EamA transporter family.</text>
</comment>
<dbReference type="Proteomes" id="UP000639396">
    <property type="component" value="Unassembled WGS sequence"/>
</dbReference>
<evidence type="ECO:0000256" key="1">
    <source>
        <dbReference type="ARBA" id="ARBA00004651"/>
    </source>
</evidence>
<dbReference type="RefSeq" id="WP_190923927.1">
    <property type="nucleotide sequence ID" value="NZ_JACXJA010000001.1"/>
</dbReference>
<dbReference type="PANTHER" id="PTHR32322:SF18">
    <property type="entry name" value="S-ADENOSYLMETHIONINE_S-ADENOSYLHOMOCYSTEINE TRANSPORTER"/>
    <property type="match status" value="1"/>
</dbReference>
<dbReference type="InterPro" id="IPR050638">
    <property type="entry name" value="AA-Vitamin_Transporters"/>
</dbReference>
<evidence type="ECO:0000259" key="8">
    <source>
        <dbReference type="Pfam" id="PF00892"/>
    </source>
</evidence>
<keyword evidence="5 7" id="KW-1133">Transmembrane helix</keyword>
<sequence>MQAEKWVVYVLLVVKAFIYGLSVLWLGKLLQNIGVLDVLALRFLLSALGILVLVRLGIIKLRFQRKSIKMLLLVSIFEPIGYFLFETLGIQRTSTVMAGIILALMPLAALITESLILRERTTLLQKLFLGLGILGAVIIVLFTSTQGGSSEWMGIVFLLLAVVSGSLFLAFSRKASASFSSMEITAFMSFASAIVFNLINLFKHALEGSLDRYFVPLGDFGILSGLLFLAWICSLAATAINNYACSQIQISSVSALGGLTMVVTVIAGVIFNQNSFTLTHLIGTLLILAGSVGVNYFGGKAGRTQANEMQRGMEQKSETFP</sequence>
<keyword evidence="4 7" id="KW-0812">Transmembrane</keyword>
<evidence type="ECO:0000256" key="4">
    <source>
        <dbReference type="ARBA" id="ARBA00022692"/>
    </source>
</evidence>
<feature type="transmembrane region" description="Helical" evidence="7">
    <location>
        <begin position="184"/>
        <end position="202"/>
    </location>
</feature>
<comment type="caution">
    <text evidence="9">The sequence shown here is derived from an EMBL/GenBank/DDBJ whole genome shotgun (WGS) entry which is preliminary data.</text>
</comment>
<dbReference type="GO" id="GO:0005886">
    <property type="term" value="C:plasma membrane"/>
    <property type="evidence" value="ECO:0007669"/>
    <property type="project" value="UniProtKB-SubCell"/>
</dbReference>
<comment type="subcellular location">
    <subcellularLocation>
        <location evidence="1">Cell membrane</location>
        <topology evidence="1">Multi-pass membrane protein</topology>
    </subcellularLocation>
</comment>
<gene>
    <name evidence="9" type="ORF">IDH45_01400</name>
</gene>
<feature type="transmembrane region" description="Helical" evidence="7">
    <location>
        <begin position="96"/>
        <end position="116"/>
    </location>
</feature>
<feature type="transmembrane region" description="Helical" evidence="7">
    <location>
        <begin position="222"/>
        <end position="241"/>
    </location>
</feature>
<feature type="domain" description="EamA" evidence="8">
    <location>
        <begin position="153"/>
        <end position="295"/>
    </location>
</feature>
<evidence type="ECO:0000256" key="6">
    <source>
        <dbReference type="ARBA" id="ARBA00023136"/>
    </source>
</evidence>
<dbReference type="PANTHER" id="PTHR32322">
    <property type="entry name" value="INNER MEMBRANE TRANSPORTER"/>
    <property type="match status" value="1"/>
</dbReference>
<feature type="transmembrane region" description="Helical" evidence="7">
    <location>
        <begin position="70"/>
        <end position="90"/>
    </location>
</feature>
<keyword evidence="6 7" id="KW-0472">Membrane</keyword>
<reference evidence="9" key="1">
    <citation type="submission" date="2020-09" db="EMBL/GenBank/DDBJ databases">
        <title>A novel bacterium of genus Paenibacillus, isolated from South China Sea.</title>
        <authorList>
            <person name="Huang H."/>
            <person name="Mo K."/>
            <person name="Hu Y."/>
        </authorList>
    </citation>
    <scope>NUCLEOTIDE SEQUENCE</scope>
    <source>
        <strain evidence="9">IB182363</strain>
    </source>
</reference>
<organism evidence="9 10">
    <name type="scientific">Paenibacillus oceani</name>
    <dbReference type="NCBI Taxonomy" id="2772510"/>
    <lineage>
        <taxon>Bacteria</taxon>
        <taxon>Bacillati</taxon>
        <taxon>Bacillota</taxon>
        <taxon>Bacilli</taxon>
        <taxon>Bacillales</taxon>
        <taxon>Paenibacillaceae</taxon>
        <taxon>Paenibacillus</taxon>
    </lineage>
</organism>
<keyword evidence="3" id="KW-1003">Cell membrane</keyword>
<protein>
    <submittedName>
        <fullName evidence="9">DMT family transporter</fullName>
    </submittedName>
</protein>
<evidence type="ECO:0000313" key="10">
    <source>
        <dbReference type="Proteomes" id="UP000639396"/>
    </source>
</evidence>
<evidence type="ECO:0000256" key="2">
    <source>
        <dbReference type="ARBA" id="ARBA00007362"/>
    </source>
</evidence>
<keyword evidence="10" id="KW-1185">Reference proteome</keyword>
<evidence type="ECO:0000256" key="3">
    <source>
        <dbReference type="ARBA" id="ARBA00022475"/>
    </source>
</evidence>
<feature type="transmembrane region" description="Helical" evidence="7">
    <location>
        <begin position="39"/>
        <end position="58"/>
    </location>
</feature>
<feature type="transmembrane region" description="Helical" evidence="7">
    <location>
        <begin position="253"/>
        <end position="271"/>
    </location>
</feature>
<evidence type="ECO:0000256" key="7">
    <source>
        <dbReference type="SAM" id="Phobius"/>
    </source>
</evidence>
<evidence type="ECO:0000256" key="5">
    <source>
        <dbReference type="ARBA" id="ARBA00022989"/>
    </source>
</evidence>
<feature type="domain" description="EamA" evidence="8">
    <location>
        <begin position="9"/>
        <end position="140"/>
    </location>
</feature>
<dbReference type="EMBL" id="JACXJA010000001">
    <property type="protein sequence ID" value="MBD2860642.1"/>
    <property type="molecule type" value="Genomic_DNA"/>
</dbReference>
<dbReference type="Pfam" id="PF00892">
    <property type="entry name" value="EamA"/>
    <property type="match status" value="2"/>
</dbReference>
<proteinExistence type="inferred from homology"/>
<dbReference type="AlphaFoldDB" id="A0A927GY43"/>
<dbReference type="InterPro" id="IPR000620">
    <property type="entry name" value="EamA_dom"/>
</dbReference>
<feature type="transmembrane region" description="Helical" evidence="7">
    <location>
        <begin position="277"/>
        <end position="297"/>
    </location>
</feature>
<feature type="transmembrane region" description="Helical" evidence="7">
    <location>
        <begin position="152"/>
        <end position="172"/>
    </location>
</feature>